<feature type="region of interest" description="Disordered" evidence="1">
    <location>
        <begin position="278"/>
        <end position="352"/>
    </location>
</feature>
<reference evidence="2 3" key="1">
    <citation type="submission" date="2011-10" db="EMBL/GenBank/DDBJ databases">
        <title>The Improved High-Quality Draft genome of Methanoplanus limicola DSM 2279.</title>
        <authorList>
            <consortium name="US DOE Joint Genome Institute (JGI-PGF)"/>
            <person name="Lucas S."/>
            <person name="Copeland A."/>
            <person name="Lapidus A."/>
            <person name="Glavina del Rio T."/>
            <person name="Dalin E."/>
            <person name="Tice H."/>
            <person name="Bruce D."/>
            <person name="Goodwin L."/>
            <person name="Pitluck S."/>
            <person name="Peters L."/>
            <person name="Mikhailova N."/>
            <person name="Lu M."/>
            <person name="Kyrpides N."/>
            <person name="Mavromatis K."/>
            <person name="Ivanova N."/>
            <person name="Markowitz V."/>
            <person name="Cheng J.-F."/>
            <person name="Hugenholtz P."/>
            <person name="Woyke T."/>
            <person name="Wu D."/>
            <person name="Wirth R."/>
            <person name="Brambilla E.-M."/>
            <person name="Klenk H.-P."/>
            <person name="Eisen J.A."/>
        </authorList>
    </citation>
    <scope>NUCLEOTIDE SEQUENCE [LARGE SCALE GENOMIC DNA]</scope>
    <source>
        <strain evidence="2 3">DSM 2279</strain>
    </source>
</reference>
<organism evidence="2 3">
    <name type="scientific">Methanoplanus limicola DSM 2279</name>
    <dbReference type="NCBI Taxonomy" id="937775"/>
    <lineage>
        <taxon>Archaea</taxon>
        <taxon>Methanobacteriati</taxon>
        <taxon>Methanobacteriota</taxon>
        <taxon>Stenosarchaea group</taxon>
        <taxon>Methanomicrobia</taxon>
        <taxon>Methanomicrobiales</taxon>
        <taxon>Methanomicrobiaceae</taxon>
        <taxon>Methanoplanus</taxon>
    </lineage>
</organism>
<accession>H1Z1N0</accession>
<feature type="compositionally biased region" description="Acidic residues" evidence="1">
    <location>
        <begin position="327"/>
        <end position="336"/>
    </location>
</feature>
<dbReference type="STRING" id="937775.Metlim_0417"/>
<feature type="compositionally biased region" description="Basic and acidic residues" evidence="1">
    <location>
        <begin position="289"/>
        <end position="310"/>
    </location>
</feature>
<sequence>MGSGLGQDCPSFLNRGGNSYGNGTFPACSDCPFVFCSLERDAVGFVLVDLVFRNALFDRAGSEGWDVKVRGRNVYIRVDHLSFHLGYDSVVFYSDEPFNLEWICEWVKAEFAGEFDAGFLESLLLRIRHPQRLSRDELTVVIEDSVLADAMVSVTELYFRPDGVLYFEPPNGTTPAFRMYRRGELLRVEFDARNSSQSVSAFFMRNELLAMLPGVKDSPGLFFSFLSRYYDPGARTIVIDNSGVAEILRDVMRDVVREMLAGKMGDPFVCPDGKEVFEAMDNSGNEDGGEGKERKEREEKKKEVRAEEAGAKANGTDEAGDAKEAGEAEDEEDAGEDEKKAKGAGEDEKAEAEAEAFGKVDLVCRRLDDLNCFLPDKVAGILGECFGVSVDAGYFFLAAWSVWSGRRFKGRVTSEEVLGVLEGQGVSVDGRNCGGELLWAGVLEERVGFDVCFSPVGIRLGKKVEGFWRG</sequence>
<evidence type="ECO:0000256" key="1">
    <source>
        <dbReference type="SAM" id="MobiDB-lite"/>
    </source>
</evidence>
<dbReference type="HOGENOM" id="CLU_580899_0_0_2"/>
<evidence type="ECO:0000313" key="3">
    <source>
        <dbReference type="Proteomes" id="UP000005741"/>
    </source>
</evidence>
<evidence type="ECO:0000313" key="2">
    <source>
        <dbReference type="EMBL" id="EHQ34556.1"/>
    </source>
</evidence>
<feature type="compositionally biased region" description="Basic and acidic residues" evidence="1">
    <location>
        <begin position="337"/>
        <end position="347"/>
    </location>
</feature>
<proteinExistence type="predicted"/>
<dbReference type="RefSeq" id="WP_004076195.1">
    <property type="nucleotide sequence ID" value="NZ_CM001436.1"/>
</dbReference>
<keyword evidence="3" id="KW-1185">Reference proteome</keyword>
<dbReference type="AlphaFoldDB" id="H1Z1N0"/>
<dbReference type="EMBL" id="CM001436">
    <property type="protein sequence ID" value="EHQ34556.1"/>
    <property type="molecule type" value="Genomic_DNA"/>
</dbReference>
<name>H1Z1N0_9EURY</name>
<dbReference type="Proteomes" id="UP000005741">
    <property type="component" value="Chromosome"/>
</dbReference>
<protein>
    <submittedName>
        <fullName evidence="2">Uncharacterized protein</fullName>
    </submittedName>
</protein>
<dbReference type="InParanoid" id="H1Z1N0"/>
<gene>
    <name evidence="2" type="ORF">Metlim_0417</name>
</gene>